<dbReference type="Pfam" id="PF09121">
    <property type="entry name" value="Tower"/>
    <property type="match status" value="1"/>
</dbReference>
<feature type="region of interest" description="Disordered" evidence="6">
    <location>
        <begin position="1197"/>
        <end position="1249"/>
    </location>
</feature>
<feature type="compositionally biased region" description="Polar residues" evidence="6">
    <location>
        <begin position="2382"/>
        <end position="2391"/>
    </location>
</feature>
<dbReference type="SUPFAM" id="SSF81878">
    <property type="entry name" value="BRCA2 tower domain"/>
    <property type="match status" value="1"/>
</dbReference>
<dbReference type="GO" id="GO:0005634">
    <property type="term" value="C:nucleus"/>
    <property type="evidence" value="ECO:0007669"/>
    <property type="project" value="TreeGrafter"/>
</dbReference>
<feature type="region of interest" description="Disordered" evidence="6">
    <location>
        <begin position="820"/>
        <end position="839"/>
    </location>
</feature>
<evidence type="ECO:0000313" key="9">
    <source>
        <dbReference type="Proteomes" id="UP000677803"/>
    </source>
</evidence>
<feature type="region of interest" description="Disordered" evidence="6">
    <location>
        <begin position="254"/>
        <end position="276"/>
    </location>
</feature>
<dbReference type="OrthoDB" id="21095at2759"/>
<keyword evidence="3" id="KW-0238">DNA-binding</keyword>
<feature type="region of interest" description="Disordered" evidence="6">
    <location>
        <begin position="532"/>
        <end position="581"/>
    </location>
</feature>
<dbReference type="InterPro" id="IPR015188">
    <property type="entry name" value="BRCA2_OB_3"/>
</dbReference>
<feature type="compositionally biased region" description="Low complexity" evidence="6">
    <location>
        <begin position="1059"/>
        <end position="1070"/>
    </location>
</feature>
<dbReference type="GO" id="GO:0003677">
    <property type="term" value="F:DNA binding"/>
    <property type="evidence" value="ECO:0007669"/>
    <property type="project" value="UniProtKB-KW"/>
</dbReference>
<dbReference type="SUPFAM" id="SSF81872">
    <property type="entry name" value="BRCA2 helical domain"/>
    <property type="match status" value="1"/>
</dbReference>
<evidence type="ECO:0000259" key="7">
    <source>
        <dbReference type="SMART" id="SM01341"/>
    </source>
</evidence>
<feature type="compositionally biased region" description="Basic and acidic residues" evidence="6">
    <location>
        <begin position="564"/>
        <end position="575"/>
    </location>
</feature>
<dbReference type="InterPro" id="IPR055077">
    <property type="entry name" value="BRCA2_TR2"/>
</dbReference>
<feature type="compositionally biased region" description="Polar residues" evidence="6">
    <location>
        <begin position="2973"/>
        <end position="2983"/>
    </location>
</feature>
<keyword evidence="4" id="KW-0233">DNA recombination</keyword>
<dbReference type="Gene3D" id="2.40.50.140">
    <property type="entry name" value="Nucleic acid-binding proteins"/>
    <property type="match status" value="3"/>
</dbReference>
<dbReference type="Pfam" id="PF00634">
    <property type="entry name" value="BRCA2"/>
    <property type="match status" value="7"/>
</dbReference>
<dbReference type="Proteomes" id="UP000677803">
    <property type="component" value="Unassembled WGS sequence"/>
</dbReference>
<feature type="compositionally biased region" description="Polar residues" evidence="6">
    <location>
        <begin position="1533"/>
        <end position="1543"/>
    </location>
</feature>
<dbReference type="PANTHER" id="PTHR11289:SF0">
    <property type="entry name" value="BREAST CANCER TYPE 2 SUSCEPTIBILITY PROTEIN"/>
    <property type="match status" value="1"/>
</dbReference>
<dbReference type="InterPro" id="IPR002093">
    <property type="entry name" value="BRCA2_repeat"/>
</dbReference>
<feature type="region of interest" description="Disordered" evidence="6">
    <location>
        <begin position="445"/>
        <end position="475"/>
    </location>
</feature>
<evidence type="ECO:0000256" key="5">
    <source>
        <dbReference type="ARBA" id="ARBA00023204"/>
    </source>
</evidence>
<feature type="region of interest" description="Disordered" evidence="6">
    <location>
        <begin position="2883"/>
        <end position="2932"/>
    </location>
</feature>
<feature type="region of interest" description="Disordered" evidence="6">
    <location>
        <begin position="1054"/>
        <end position="1083"/>
    </location>
</feature>
<dbReference type="InterPro" id="IPR015252">
    <property type="entry name" value="BRCA2_hlx"/>
</dbReference>
<feature type="region of interest" description="Disordered" evidence="6">
    <location>
        <begin position="2135"/>
        <end position="2161"/>
    </location>
</feature>
<keyword evidence="1" id="KW-0677">Repeat</keyword>
<gene>
    <name evidence="8" type="ORF">MMEN_LOCUS18195</name>
</gene>
<feature type="region of interest" description="Disordered" evidence="6">
    <location>
        <begin position="633"/>
        <end position="657"/>
    </location>
</feature>
<dbReference type="GO" id="GO:0006355">
    <property type="term" value="P:regulation of DNA-templated transcription"/>
    <property type="evidence" value="ECO:0007669"/>
    <property type="project" value="TreeGrafter"/>
</dbReference>
<feature type="compositionally biased region" description="Polar residues" evidence="6">
    <location>
        <begin position="454"/>
        <end position="475"/>
    </location>
</feature>
<feature type="compositionally biased region" description="Basic and acidic residues" evidence="6">
    <location>
        <begin position="541"/>
        <end position="555"/>
    </location>
</feature>
<dbReference type="InterPro" id="IPR012340">
    <property type="entry name" value="NA-bd_OB-fold"/>
</dbReference>
<protein>
    <submittedName>
        <fullName evidence="8">(Atlantic silverside) hypothetical protein</fullName>
    </submittedName>
</protein>
<dbReference type="InterPro" id="IPR015205">
    <property type="entry name" value="Tower_dom"/>
</dbReference>
<evidence type="ECO:0000256" key="4">
    <source>
        <dbReference type="ARBA" id="ARBA00023172"/>
    </source>
</evidence>
<feature type="region of interest" description="Disordered" evidence="6">
    <location>
        <begin position="1713"/>
        <end position="1738"/>
    </location>
</feature>
<dbReference type="Gene3D" id="6.10.70.10">
    <property type="match status" value="1"/>
</dbReference>
<feature type="region of interest" description="Disordered" evidence="6">
    <location>
        <begin position="1497"/>
        <end position="1671"/>
    </location>
</feature>
<feature type="region of interest" description="Disordered" evidence="6">
    <location>
        <begin position="403"/>
        <end position="423"/>
    </location>
</feature>
<proteinExistence type="predicted"/>
<dbReference type="CDD" id="cd04495">
    <property type="entry name" value="BRCA2DBD_OB3"/>
    <property type="match status" value="1"/>
</dbReference>
<feature type="region of interest" description="Disordered" evidence="6">
    <location>
        <begin position="1426"/>
        <end position="1457"/>
    </location>
</feature>
<feature type="region of interest" description="Disordered" evidence="6">
    <location>
        <begin position="2965"/>
        <end position="2993"/>
    </location>
</feature>
<evidence type="ECO:0000256" key="6">
    <source>
        <dbReference type="SAM" id="MobiDB-lite"/>
    </source>
</evidence>
<evidence type="ECO:0000256" key="3">
    <source>
        <dbReference type="ARBA" id="ARBA00023125"/>
    </source>
</evidence>
<evidence type="ECO:0000256" key="2">
    <source>
        <dbReference type="ARBA" id="ARBA00022763"/>
    </source>
</evidence>
<keyword evidence="5" id="KW-0234">DNA repair</keyword>
<dbReference type="PIRSF" id="PIRSF002397">
    <property type="entry name" value="BRCA2"/>
    <property type="match status" value="1"/>
</dbReference>
<feature type="region of interest" description="Disordered" evidence="6">
    <location>
        <begin position="1926"/>
        <end position="1966"/>
    </location>
</feature>
<feature type="compositionally biased region" description="Basic and acidic residues" evidence="6">
    <location>
        <begin position="830"/>
        <end position="839"/>
    </location>
</feature>
<feature type="compositionally biased region" description="Basic and acidic residues" evidence="6">
    <location>
        <begin position="1228"/>
        <end position="1239"/>
    </location>
</feature>
<dbReference type="PROSITE" id="PS50138">
    <property type="entry name" value="BRCA2_REPEAT"/>
    <property type="match status" value="11"/>
</dbReference>
<dbReference type="CDD" id="cd04494">
    <property type="entry name" value="BRCA2DBD_OB2"/>
    <property type="match status" value="1"/>
</dbReference>
<accession>A0A8S4BJL6</accession>
<dbReference type="SUPFAM" id="SSF50249">
    <property type="entry name" value="Nucleic acid-binding proteins"/>
    <property type="match status" value="3"/>
</dbReference>
<feature type="region of interest" description="Disordered" evidence="6">
    <location>
        <begin position="723"/>
        <end position="751"/>
    </location>
</feature>
<keyword evidence="2" id="KW-0227">DNA damage</keyword>
<keyword evidence="9" id="KW-1185">Reference proteome</keyword>
<dbReference type="InterPro" id="IPR015187">
    <property type="entry name" value="BRCA2_OB_1"/>
</dbReference>
<evidence type="ECO:0000313" key="8">
    <source>
        <dbReference type="EMBL" id="CAG6000461.1"/>
    </source>
</evidence>
<feature type="compositionally biased region" description="Polar residues" evidence="6">
    <location>
        <begin position="975"/>
        <end position="984"/>
    </location>
</feature>
<evidence type="ECO:0000256" key="1">
    <source>
        <dbReference type="ARBA" id="ARBA00022737"/>
    </source>
</evidence>
<reference evidence="8" key="1">
    <citation type="submission" date="2021-05" db="EMBL/GenBank/DDBJ databases">
        <authorList>
            <person name="Tigano A."/>
        </authorList>
    </citation>
    <scope>NUCLEOTIDE SEQUENCE</scope>
</reference>
<sequence length="3017" mass="329187">MYDLFKDEIWKELGPLDPNWFEVLTARAKVHDVCSNQEGLFKTPRGKTSLDSQLFSTPKVFRHNRVLSPETEEEQLSTNAKGLLDTPNKSPVSYAKHISESLGAQMNPDISWTSSLNTPPAVPSTLILSKTDESPCPVSVTADRSVVFVRKLFPSVSEAFTADVMKNVDMPFVSQGPVASEANNCPQSCHQSEGLWSHEVQDAVKDEDICRRAAAEDVPSVLFANSNSALRKVKPERIKRKQIVQTKEITCSSNVSTAPGEKGAAHLEPGKIPSSSLMKTGDTAISQWSPLSLSELPPFTEENNILIEHPQGDIDHLQLSRASVKMTESGFNRKKRKFVYTVENSKPPLEEKIISDDKTEAQCCSAVKKLATTGGESLPSSTKAKVQELDMSQLCRDFAEEFSQMSDSGRQSKGGEPTQHKFSPSACLSAMKQGKQQVKQATLPHHYDGGGDQRNVSTNQTCSTGERSVNDSGVQSDVSNITDITLPSFGFPYSENTGQIQQWSGSKPEIHMKTHFPSTKRGNGDVHVGAEAETSLTAGKRSNERQAVDPERESESCTSTRQPNRAEEPADHRDCVPSNDPVCGSLPDKTVVSLPSIPASGFKTASNKGIRISSANLERAKLLFQETEGAEPIKCDQSKTPNTDRIPPAGKAFSSQLTASQRADVNELCSLLEEADSQFEFTQFKTLKQNRLPQTDDAPLQKADKEIDPDFLAGIDFDDSFSDGMSNAAAQPADMSASRTLKTSSGPPHQQHVFEDKICLASSEPEHLHRAEHSEVSKTANSTLMLDVAFKSAGGSVLKVSRKCLSKARALFADLEENVTDQTSPGLQREGTDAKMEQKHNMDLNTSKKDLKRNPVEFPNMAESDCSSKQVIVVQVEDKSKSFRKTDIERATGQSDFHIAGGNQAAAFFKDCAVVDRKGREFDETNTQPAPEDVKPTRGLSKYKTIRVGMSKKPVRPTSKNPGGPAGDELDSGAGFSTANGENVSTGALKTAECPLNEMHTPADIISQSNQKGKISGTRQSFPPEGCGFQTAGGKALSVSLAALKKAKTLLSECEGAESKSSASSALSKKPASRPPPRARGFVAASGKPMALSSEALQKAKALFSDISLEPDIPSVSGTQTNREYMNTQGSFEQIQCQVPNAGAADNSLSQKNPLKAEHLLTEFDDLATQEVDAFFNDCEMDCDTAALAEDKISKEPVSGVSCDEKNLTKLNPDQDVPEEPGSGCSEDPDKKRKLKDDTLPPQNGGFQTAGGRVVAVSLENLKKAKALFNEFEGVEDQVSTKPPQPKVSDLPAMQGGFRAASGKPVQLSSEALQKAKSLFSDISLSEEVQAVSHAGKSDKKQDSGGEVGKRQFGFTTAGGAKVQVSQKSLTRAKLLLKEFSDSGSATVTQKTDSAFNYHEMNGNNTMFPKEEESKAALSECGSERKHRMPLSPAQSASVSISEEPGNGCTEDTGQQEDVAFPPKKIEFQMASGKGVSVSSEALRRVKTLFNECGVEEEMRTIPPQSKVSEPPLREGGAPAARGKPAQLPSEALQETQSPSTLSGAKMQERPFGFTSAGGAKVQVSQKSLMRAKQLMKEFSDSPSAETRSDTDRDLSMASSSESKSLRDDLSTPHCGQMVENLPGNQSTNREVNQEHRSPTASFEAPQRPGNLSTEYEGAEDKTAASFQRSETPVSVPTFKSSGFLSAGGKAVAVSAEALQKAKALFTDISAAPEKSSSGCETTRKDSGGTQSGFLTAGGGKLHVTEENVAKGKRVLKEFHNSNLTQAMQDADVYFQGAADGELELSKAKDGKSPSNFNVATARVGDFSARRTLSEVRVFPSEHRNKTPESLSEQGQMPTDVFECQEEKNLPSKAGKTFGRPGQVSSSLLEFEGGGADGASGLNLQSLDLAGCTENQQRFFAQEALDCTKALLEDEGLAEQSLSMSFENQPLQDDPKLRSKSTVEQTGSRKRTVGHSDLTGQPPLKRRLLEEFDRTVDGPRASALHPVKSCPNGLMKDRAVFQYSVSHQPNITKPHSDGKNFVSMDFQKTAQAQSPSPGDGGSALSKTPGFVSPFFKNKKTETPKNPVLTEKSVTPVFVPPFKKKISLPQESSPERPTEEEYSQDLFIKRSDGNIDAPPTNKTNGTADVMASVDTANNDTNKQSAPVDCQSASSAQSSHLDNTFLENKDVSQNIELARDMQEMRIRKKKRQTIRPLPGNLFLTRTSGVTRIPLKAALYGCGIHKHVSEIRSQTAESFRFSLLHFIKLETLKEDGGVQLADGGWLIPSSDCTAGKEEFYRALCDTPGVDPKLISKDWVNNHYRWIVWKQASMERSFPEIMGGLCLSPEQVLLQLKYRYDVEVDHSQRPALRKIMERDDTAAKTLVLCVCEVVSRSPPPNRENGSEVQRPQSADSKARAPATVVSLTDGWYAIKAQLDEPLAAMLNKGLLAVGVKLIVHGAQLVGSEDACSPLEAPESLMLKICANSCRRARWDAKLGFHRDPRPFLLPLSCLYSNGGSVGCVDIIILRSYPIQWMERKPEGSVVFRSVRAEEKEERRHNSHKLKAMEMLFSKIQAEFEKDEKGNTKPQRRRKTISHQDIAKLQDGEELYEAIGDDLPYIEAHLSQRQLDAFHNYRRSLLEKRQAELQDQYRRALEAKENEMSCPKRDVTPVWRLCVADWTAQPGSVYQLNLWRPPSDLQSSLKEGCRYKVYNLVASDGKRRCSIETVQLTGTKKTQFQELKTSPEWLSTRFQPRVSTDFVNLQKADFHPLCGEIDLTGYVISIIDAQGSSPAFYLADGKLNLVKVRLFSSLSQAALEDVVKPRVLLALSNLQLRGQSMFPTPVVYAGDLTAFSSNPKEVHLQDSLSHLRSLLQGQENFFLDAEEKLSQLLMYKSLSSISSPALQPQAAASTTERKQDSNTTASVQKRARSLGSFTPMSKNPPTPAASAEKDPRTLKRRKALDYLCRIPSPPPLSFLGSLASPCIKKTFNPPRRSGTPSTLQTVQTPDKKPSSSLVEEEWVNDEELAMIDTQALHVGDSL</sequence>
<dbReference type="SMART" id="SM01341">
    <property type="entry name" value="Tower"/>
    <property type="match status" value="1"/>
</dbReference>
<dbReference type="GO" id="GO:0000724">
    <property type="term" value="P:double-strand break repair via homologous recombination"/>
    <property type="evidence" value="ECO:0007669"/>
    <property type="project" value="InterPro"/>
</dbReference>
<dbReference type="InterPro" id="IPR015525">
    <property type="entry name" value="BRCA2"/>
</dbReference>
<dbReference type="CDD" id="cd04493">
    <property type="entry name" value="BRCA2DBD_OB1"/>
    <property type="match status" value="1"/>
</dbReference>
<feature type="compositionally biased region" description="Polar residues" evidence="6">
    <location>
        <begin position="737"/>
        <end position="748"/>
    </location>
</feature>
<dbReference type="InterPro" id="IPR036315">
    <property type="entry name" value="BRCA2_hlx_sf"/>
</dbReference>
<name>A0A8S4BJL6_9TELE</name>
<dbReference type="Pfam" id="PF09103">
    <property type="entry name" value="BRCA-2_OB1"/>
    <property type="match status" value="1"/>
</dbReference>
<dbReference type="Pfam" id="PF09169">
    <property type="entry name" value="BRCA-2_helical"/>
    <property type="match status" value="1"/>
</dbReference>
<dbReference type="EMBL" id="CAJRST010037777">
    <property type="protein sequence ID" value="CAG6000461.1"/>
    <property type="molecule type" value="Genomic_DNA"/>
</dbReference>
<dbReference type="Pfam" id="PF22687">
    <property type="entry name" value="BRCA2_TR2"/>
    <property type="match status" value="1"/>
</dbReference>
<dbReference type="Pfam" id="PF21318">
    <property type="entry name" value="BRCA2DBD_OB2"/>
    <property type="match status" value="1"/>
</dbReference>
<dbReference type="Pfam" id="PF09104">
    <property type="entry name" value="BRCA-2_OB3"/>
    <property type="match status" value="1"/>
</dbReference>
<feature type="domain" description="Tower" evidence="7">
    <location>
        <begin position="2513"/>
        <end position="2554"/>
    </location>
</feature>
<feature type="region of interest" description="Disordered" evidence="6">
    <location>
        <begin position="2373"/>
        <end position="2396"/>
    </location>
</feature>
<dbReference type="InterPro" id="IPR048262">
    <property type="entry name" value="BRCA2_OB_2_dom"/>
</dbReference>
<comment type="caution">
    <text evidence="8">The sequence shown here is derived from an EMBL/GenBank/DDBJ whole genome shotgun (WGS) entry which is preliminary data.</text>
</comment>
<organism evidence="8 9">
    <name type="scientific">Menidia menidia</name>
    <name type="common">Atlantic silverside</name>
    <dbReference type="NCBI Taxonomy" id="238744"/>
    <lineage>
        <taxon>Eukaryota</taxon>
        <taxon>Metazoa</taxon>
        <taxon>Chordata</taxon>
        <taxon>Craniata</taxon>
        <taxon>Vertebrata</taxon>
        <taxon>Euteleostomi</taxon>
        <taxon>Actinopterygii</taxon>
        <taxon>Neopterygii</taxon>
        <taxon>Teleostei</taxon>
        <taxon>Neoteleostei</taxon>
        <taxon>Acanthomorphata</taxon>
        <taxon>Ovalentaria</taxon>
        <taxon>Atherinomorphae</taxon>
        <taxon>Atheriniformes</taxon>
        <taxon>Atherinopsidae</taxon>
        <taxon>Menidiinae</taxon>
        <taxon>Menidia</taxon>
    </lineage>
</organism>
<feature type="region of interest" description="Disordered" evidence="6">
    <location>
        <begin position="952"/>
        <end position="984"/>
    </location>
</feature>
<dbReference type="PANTHER" id="PTHR11289">
    <property type="entry name" value="BREAST CANCER TYPE 2 SUSCEPTIBILITY PROTEIN BRCA2"/>
    <property type="match status" value="1"/>
</dbReference>